<sequence length="196" mass="21496">MYVLFIGDSFVNGTGDPDYLGWTGRLCQRARHRGEALTAYNLGVRGDTSTDIRTRWEQEVNARVRTDLEIRLVFSFGTNDTMVQSDRPRVPPGASVENARAILTAARARFPVLMVGPPAIVDRGQNRRTAALSSEFAALCAELDIPYLDALTPTSRSPIWMGEVAAGDGAHPHAAGYEELAAVVARWPEWQLHTSS</sequence>
<name>U5DE65_9CHRO</name>
<feature type="domain" description="SGNH hydrolase-type esterase" evidence="1">
    <location>
        <begin position="5"/>
        <end position="178"/>
    </location>
</feature>
<organism evidence="2 3">
    <name type="scientific">Rubidibacter lacunae KORDI 51-2</name>
    <dbReference type="NCBI Taxonomy" id="582515"/>
    <lineage>
        <taxon>Bacteria</taxon>
        <taxon>Bacillati</taxon>
        <taxon>Cyanobacteriota</taxon>
        <taxon>Cyanophyceae</taxon>
        <taxon>Oscillatoriophycideae</taxon>
        <taxon>Chroococcales</taxon>
        <taxon>Aphanothecaceae</taxon>
        <taxon>Rubidibacter</taxon>
    </lineage>
</organism>
<dbReference type="AlphaFoldDB" id="U5DE65"/>
<keyword evidence="3" id="KW-1185">Reference proteome</keyword>
<dbReference type="Pfam" id="PF13472">
    <property type="entry name" value="Lipase_GDSL_2"/>
    <property type="match status" value="1"/>
</dbReference>
<gene>
    <name evidence="2" type="ORF">KR51_00036120</name>
</gene>
<dbReference type="EMBL" id="ASSJ01000084">
    <property type="protein sequence ID" value="ERN39911.1"/>
    <property type="molecule type" value="Genomic_DNA"/>
</dbReference>
<evidence type="ECO:0000313" key="3">
    <source>
        <dbReference type="Proteomes" id="UP000016960"/>
    </source>
</evidence>
<dbReference type="STRING" id="582515.KR51_00036120"/>
<dbReference type="PANTHER" id="PTHR30383">
    <property type="entry name" value="THIOESTERASE 1/PROTEASE 1/LYSOPHOSPHOLIPASE L1"/>
    <property type="match status" value="1"/>
</dbReference>
<accession>U5DE65</accession>
<dbReference type="InterPro" id="IPR013830">
    <property type="entry name" value="SGNH_hydro"/>
</dbReference>
<dbReference type="InterPro" id="IPR036514">
    <property type="entry name" value="SGNH_hydro_sf"/>
</dbReference>
<dbReference type="InParanoid" id="U5DE65"/>
<dbReference type="OrthoDB" id="5196031at2"/>
<dbReference type="SUPFAM" id="SSF52266">
    <property type="entry name" value="SGNH hydrolase"/>
    <property type="match status" value="1"/>
</dbReference>
<dbReference type="Proteomes" id="UP000016960">
    <property type="component" value="Unassembled WGS sequence"/>
</dbReference>
<proteinExistence type="predicted"/>
<reference evidence="2 3" key="1">
    <citation type="submission" date="2013-05" db="EMBL/GenBank/DDBJ databases">
        <title>Draft genome sequence of Rubidibacter lacunae KORDI 51-2.</title>
        <authorList>
            <person name="Choi D.H."/>
            <person name="Noh J.H."/>
            <person name="Kwon K.-K."/>
            <person name="Lee J.-H."/>
            <person name="Ryu J.-Y."/>
        </authorList>
    </citation>
    <scope>NUCLEOTIDE SEQUENCE [LARGE SCALE GENOMIC DNA]</scope>
    <source>
        <strain evidence="2 3">KORDI 51-2</strain>
    </source>
</reference>
<dbReference type="eggNOG" id="COG2755">
    <property type="taxonomic scope" value="Bacteria"/>
</dbReference>
<evidence type="ECO:0000313" key="2">
    <source>
        <dbReference type="EMBL" id="ERN39911.1"/>
    </source>
</evidence>
<evidence type="ECO:0000259" key="1">
    <source>
        <dbReference type="Pfam" id="PF13472"/>
    </source>
</evidence>
<dbReference type="RefSeq" id="WP_022609242.1">
    <property type="nucleotide sequence ID" value="NZ_ASSJ01000084.1"/>
</dbReference>
<comment type="caution">
    <text evidence="2">The sequence shown here is derived from an EMBL/GenBank/DDBJ whole genome shotgun (WGS) entry which is preliminary data.</text>
</comment>
<dbReference type="Gene3D" id="3.40.50.1110">
    <property type="entry name" value="SGNH hydrolase"/>
    <property type="match status" value="1"/>
</dbReference>
<protein>
    <submittedName>
        <fullName evidence="2">Lysophospholipase L1</fullName>
    </submittedName>
</protein>
<dbReference type="InterPro" id="IPR051532">
    <property type="entry name" value="Ester_Hydrolysis_Enzymes"/>
</dbReference>